<dbReference type="EMBL" id="JAEAOA010002277">
    <property type="protein sequence ID" value="KAK3600265.1"/>
    <property type="molecule type" value="Genomic_DNA"/>
</dbReference>
<comment type="caution">
    <text evidence="1">The sequence shown here is derived from an EMBL/GenBank/DDBJ whole genome shotgun (WGS) entry which is preliminary data.</text>
</comment>
<keyword evidence="2" id="KW-1185">Reference proteome</keyword>
<protein>
    <submittedName>
        <fullName evidence="1">Uncharacterized protein</fullName>
    </submittedName>
</protein>
<reference evidence="1" key="2">
    <citation type="journal article" date="2021" name="Genome Biol. Evol.">
        <title>Developing a high-quality reference genome for a parasitic bivalve with doubly uniparental inheritance (Bivalvia: Unionida).</title>
        <authorList>
            <person name="Smith C.H."/>
        </authorList>
    </citation>
    <scope>NUCLEOTIDE SEQUENCE</scope>
    <source>
        <strain evidence="1">CHS0354</strain>
        <tissue evidence="1">Mantle</tissue>
    </source>
</reference>
<reference evidence="1" key="1">
    <citation type="journal article" date="2021" name="Genome Biol. Evol.">
        <title>A High-Quality Reference Genome for a Parasitic Bivalve with Doubly Uniparental Inheritance (Bivalvia: Unionida).</title>
        <authorList>
            <person name="Smith C.H."/>
        </authorList>
    </citation>
    <scope>NUCLEOTIDE SEQUENCE</scope>
    <source>
        <strain evidence="1">CHS0354</strain>
    </source>
</reference>
<evidence type="ECO:0000313" key="2">
    <source>
        <dbReference type="Proteomes" id="UP001195483"/>
    </source>
</evidence>
<feature type="non-terminal residue" evidence="1">
    <location>
        <position position="64"/>
    </location>
</feature>
<dbReference type="AlphaFoldDB" id="A0AAE0SZ22"/>
<dbReference type="Proteomes" id="UP001195483">
    <property type="component" value="Unassembled WGS sequence"/>
</dbReference>
<accession>A0AAE0SZ22</accession>
<sequence>MPKCHLNMVFEIVNCSSTEQQGYHPRSGGESPCWCIWSNCREKPTDEEKQCRKQIPSNCYSRLL</sequence>
<proteinExistence type="predicted"/>
<name>A0AAE0SZ22_9BIVA</name>
<evidence type="ECO:0000313" key="1">
    <source>
        <dbReference type="EMBL" id="KAK3600265.1"/>
    </source>
</evidence>
<reference evidence="1" key="3">
    <citation type="submission" date="2023-05" db="EMBL/GenBank/DDBJ databases">
        <authorList>
            <person name="Smith C.H."/>
        </authorList>
    </citation>
    <scope>NUCLEOTIDE SEQUENCE</scope>
    <source>
        <strain evidence="1">CHS0354</strain>
        <tissue evidence="1">Mantle</tissue>
    </source>
</reference>
<organism evidence="1 2">
    <name type="scientific">Potamilus streckersoni</name>
    <dbReference type="NCBI Taxonomy" id="2493646"/>
    <lineage>
        <taxon>Eukaryota</taxon>
        <taxon>Metazoa</taxon>
        <taxon>Spiralia</taxon>
        <taxon>Lophotrochozoa</taxon>
        <taxon>Mollusca</taxon>
        <taxon>Bivalvia</taxon>
        <taxon>Autobranchia</taxon>
        <taxon>Heteroconchia</taxon>
        <taxon>Palaeoheterodonta</taxon>
        <taxon>Unionida</taxon>
        <taxon>Unionoidea</taxon>
        <taxon>Unionidae</taxon>
        <taxon>Ambleminae</taxon>
        <taxon>Lampsilini</taxon>
        <taxon>Potamilus</taxon>
    </lineage>
</organism>
<gene>
    <name evidence="1" type="ORF">CHS0354_039079</name>
</gene>